<keyword evidence="2" id="KW-0812">Transmembrane</keyword>
<dbReference type="AlphaFoldDB" id="A0A067PEZ5"/>
<organism evidence="3 4">
    <name type="scientific">Jaapia argillacea MUCL 33604</name>
    <dbReference type="NCBI Taxonomy" id="933084"/>
    <lineage>
        <taxon>Eukaryota</taxon>
        <taxon>Fungi</taxon>
        <taxon>Dikarya</taxon>
        <taxon>Basidiomycota</taxon>
        <taxon>Agaricomycotina</taxon>
        <taxon>Agaricomycetes</taxon>
        <taxon>Agaricomycetidae</taxon>
        <taxon>Jaapiales</taxon>
        <taxon>Jaapiaceae</taxon>
        <taxon>Jaapia</taxon>
    </lineage>
</organism>
<reference evidence="4" key="1">
    <citation type="journal article" date="2014" name="Proc. Natl. Acad. Sci. U.S.A.">
        <title>Extensive sampling of basidiomycete genomes demonstrates inadequacy of the white-rot/brown-rot paradigm for wood decay fungi.</title>
        <authorList>
            <person name="Riley R."/>
            <person name="Salamov A.A."/>
            <person name="Brown D.W."/>
            <person name="Nagy L.G."/>
            <person name="Floudas D."/>
            <person name="Held B.W."/>
            <person name="Levasseur A."/>
            <person name="Lombard V."/>
            <person name="Morin E."/>
            <person name="Otillar R."/>
            <person name="Lindquist E.A."/>
            <person name="Sun H."/>
            <person name="LaButti K.M."/>
            <person name="Schmutz J."/>
            <person name="Jabbour D."/>
            <person name="Luo H."/>
            <person name="Baker S.E."/>
            <person name="Pisabarro A.G."/>
            <person name="Walton J.D."/>
            <person name="Blanchette R.A."/>
            <person name="Henrissat B."/>
            <person name="Martin F."/>
            <person name="Cullen D."/>
            <person name="Hibbett D.S."/>
            <person name="Grigoriev I.V."/>
        </authorList>
    </citation>
    <scope>NUCLEOTIDE SEQUENCE [LARGE SCALE GENOMIC DNA]</scope>
    <source>
        <strain evidence="4">MUCL 33604</strain>
    </source>
</reference>
<keyword evidence="2" id="KW-1133">Transmembrane helix</keyword>
<dbReference type="InParanoid" id="A0A067PEZ5"/>
<name>A0A067PEZ5_9AGAM</name>
<evidence type="ECO:0000313" key="4">
    <source>
        <dbReference type="Proteomes" id="UP000027265"/>
    </source>
</evidence>
<evidence type="ECO:0000256" key="2">
    <source>
        <dbReference type="SAM" id="Phobius"/>
    </source>
</evidence>
<dbReference type="HOGENOM" id="CLU_1525369_0_0_1"/>
<keyword evidence="2" id="KW-0472">Membrane</keyword>
<evidence type="ECO:0000313" key="3">
    <source>
        <dbReference type="EMBL" id="KDQ53364.1"/>
    </source>
</evidence>
<sequence length="176" mass="20461">MRQSVAAVVCHHCIQDTWQPQSTQPRALHFKFLPLSYRSTNNVRATTERQRRGLPGSPRRLNGSRRPRRTLTRRRRRAILVLWRERVRSRLKRWGDIDDSERRAYPAFQSTQGVVMSDTYLQQLRHHGRDAGTICSTPGPCVCIDEDNNASTSVFIFTWTILVQILGLVLEIQFSF</sequence>
<feature type="transmembrane region" description="Helical" evidence="2">
    <location>
        <begin position="150"/>
        <end position="170"/>
    </location>
</feature>
<proteinExistence type="predicted"/>
<dbReference type="Proteomes" id="UP000027265">
    <property type="component" value="Unassembled WGS sequence"/>
</dbReference>
<feature type="region of interest" description="Disordered" evidence="1">
    <location>
        <begin position="41"/>
        <end position="69"/>
    </location>
</feature>
<accession>A0A067PEZ5</accession>
<protein>
    <submittedName>
        <fullName evidence="3">Uncharacterized protein</fullName>
    </submittedName>
</protein>
<dbReference type="EMBL" id="KL197734">
    <property type="protein sequence ID" value="KDQ53364.1"/>
    <property type="molecule type" value="Genomic_DNA"/>
</dbReference>
<keyword evidence="4" id="KW-1185">Reference proteome</keyword>
<gene>
    <name evidence="3" type="ORF">JAAARDRAFT_433770</name>
</gene>
<evidence type="ECO:0000256" key="1">
    <source>
        <dbReference type="SAM" id="MobiDB-lite"/>
    </source>
</evidence>